<proteinExistence type="predicted"/>
<keyword evidence="2" id="KW-1185">Reference proteome</keyword>
<dbReference type="AlphaFoldDB" id="A0A5J4JIT1"/>
<name>A0A5J4JIT1_9BACI</name>
<organism evidence="1 2">
    <name type="scientific">Weizmannia acidilactici</name>
    <dbReference type="NCBI Taxonomy" id="2607726"/>
    <lineage>
        <taxon>Bacteria</taxon>
        <taxon>Bacillati</taxon>
        <taxon>Bacillota</taxon>
        <taxon>Bacilli</taxon>
        <taxon>Bacillales</taxon>
        <taxon>Bacillaceae</taxon>
        <taxon>Heyndrickxia</taxon>
    </lineage>
</organism>
<dbReference type="EMBL" id="BKZQ01000018">
    <property type="protein sequence ID" value="GER70327.1"/>
    <property type="molecule type" value="Genomic_DNA"/>
</dbReference>
<sequence>MAKTGKDEFVSGFVPHHNHGSVDYTSLDAGHVHQCLDVTSPPFKRRTRAISITQRDMCYLKMAIPITIGLIPGRLYQ</sequence>
<evidence type="ECO:0000313" key="1">
    <source>
        <dbReference type="EMBL" id="GER70327.1"/>
    </source>
</evidence>
<reference evidence="1 2" key="1">
    <citation type="submission" date="2019-09" db="EMBL/GenBank/DDBJ databases">
        <title>Draft genome sequence of Bacillus sp. JC-7.</title>
        <authorList>
            <person name="Tanaka N."/>
            <person name="Shiwa Y."/>
            <person name="Fujita N."/>
            <person name="Tanasupawat S."/>
        </authorList>
    </citation>
    <scope>NUCLEOTIDE SEQUENCE [LARGE SCALE GENOMIC DNA]</scope>
    <source>
        <strain evidence="1 2">JC-7</strain>
    </source>
</reference>
<protein>
    <submittedName>
        <fullName evidence="1">Uncharacterized protein</fullName>
    </submittedName>
</protein>
<accession>A0A5J4JIT1</accession>
<gene>
    <name evidence="1" type="ORF">BpJC7_16300</name>
</gene>
<evidence type="ECO:0000313" key="2">
    <source>
        <dbReference type="Proteomes" id="UP000391919"/>
    </source>
</evidence>
<dbReference type="Proteomes" id="UP000391919">
    <property type="component" value="Unassembled WGS sequence"/>
</dbReference>
<comment type="caution">
    <text evidence="1">The sequence shown here is derived from an EMBL/GenBank/DDBJ whole genome shotgun (WGS) entry which is preliminary data.</text>
</comment>